<keyword evidence="2" id="KW-1185">Reference proteome</keyword>
<dbReference type="EMBL" id="CAVMJV010000033">
    <property type="protein sequence ID" value="CAK5077718.1"/>
    <property type="molecule type" value="Genomic_DNA"/>
</dbReference>
<evidence type="ECO:0000313" key="1">
    <source>
        <dbReference type="EMBL" id="CAK5077718.1"/>
    </source>
</evidence>
<protein>
    <submittedName>
        <fullName evidence="1">Uncharacterized protein</fullName>
    </submittedName>
</protein>
<comment type="caution">
    <text evidence="1">The sequence shown here is derived from an EMBL/GenBank/DDBJ whole genome shotgun (WGS) entry which is preliminary data.</text>
</comment>
<name>A0ACB0ZFE3_MELEN</name>
<reference evidence="1" key="1">
    <citation type="submission" date="2023-11" db="EMBL/GenBank/DDBJ databases">
        <authorList>
            <person name="Poullet M."/>
        </authorList>
    </citation>
    <scope>NUCLEOTIDE SEQUENCE</scope>
    <source>
        <strain evidence="1">E1834</strain>
    </source>
</reference>
<organism evidence="1 2">
    <name type="scientific">Meloidogyne enterolobii</name>
    <name type="common">Root-knot nematode worm</name>
    <name type="synonym">Meloidogyne mayaguensis</name>
    <dbReference type="NCBI Taxonomy" id="390850"/>
    <lineage>
        <taxon>Eukaryota</taxon>
        <taxon>Metazoa</taxon>
        <taxon>Ecdysozoa</taxon>
        <taxon>Nematoda</taxon>
        <taxon>Chromadorea</taxon>
        <taxon>Rhabditida</taxon>
        <taxon>Tylenchina</taxon>
        <taxon>Tylenchomorpha</taxon>
        <taxon>Tylenchoidea</taxon>
        <taxon>Meloidogynidae</taxon>
        <taxon>Meloidogyninae</taxon>
        <taxon>Meloidogyne</taxon>
    </lineage>
</organism>
<dbReference type="Proteomes" id="UP001497535">
    <property type="component" value="Unassembled WGS sequence"/>
</dbReference>
<gene>
    <name evidence="1" type="ORF">MENTE1834_LOCUS24657</name>
</gene>
<sequence length="70" mass="7400">MEKSDGAVCGGDSGGGIIGQFEDASFDGGKRWFLLGIISFGIPCIATHLEYVDPIAQVSLILKDTKLRAI</sequence>
<proteinExistence type="predicted"/>
<accession>A0ACB0ZFE3</accession>
<evidence type="ECO:0000313" key="2">
    <source>
        <dbReference type="Proteomes" id="UP001497535"/>
    </source>
</evidence>